<evidence type="ECO:0000313" key="2">
    <source>
        <dbReference type="Proteomes" id="UP000299102"/>
    </source>
</evidence>
<proteinExistence type="predicted"/>
<gene>
    <name evidence="1" type="ORF">EVAR_8866_1</name>
</gene>
<dbReference type="EMBL" id="BGZK01000111">
    <property type="protein sequence ID" value="GBP19706.1"/>
    <property type="molecule type" value="Genomic_DNA"/>
</dbReference>
<comment type="caution">
    <text evidence="1">The sequence shown here is derived from an EMBL/GenBank/DDBJ whole genome shotgun (WGS) entry which is preliminary data.</text>
</comment>
<evidence type="ECO:0000313" key="1">
    <source>
        <dbReference type="EMBL" id="GBP19706.1"/>
    </source>
</evidence>
<dbReference type="Proteomes" id="UP000299102">
    <property type="component" value="Unassembled WGS sequence"/>
</dbReference>
<dbReference type="AlphaFoldDB" id="A0A4C1U1K2"/>
<organism evidence="1 2">
    <name type="scientific">Eumeta variegata</name>
    <name type="common">Bagworm moth</name>
    <name type="synonym">Eumeta japonica</name>
    <dbReference type="NCBI Taxonomy" id="151549"/>
    <lineage>
        <taxon>Eukaryota</taxon>
        <taxon>Metazoa</taxon>
        <taxon>Ecdysozoa</taxon>
        <taxon>Arthropoda</taxon>
        <taxon>Hexapoda</taxon>
        <taxon>Insecta</taxon>
        <taxon>Pterygota</taxon>
        <taxon>Neoptera</taxon>
        <taxon>Endopterygota</taxon>
        <taxon>Lepidoptera</taxon>
        <taxon>Glossata</taxon>
        <taxon>Ditrysia</taxon>
        <taxon>Tineoidea</taxon>
        <taxon>Psychidae</taxon>
        <taxon>Oiketicinae</taxon>
        <taxon>Eumeta</taxon>
    </lineage>
</organism>
<name>A0A4C1U1K2_EUMVA</name>
<keyword evidence="2" id="KW-1185">Reference proteome</keyword>
<protein>
    <submittedName>
        <fullName evidence="1">Uncharacterized protein</fullName>
    </submittedName>
</protein>
<accession>A0A4C1U1K2</accession>
<reference evidence="1 2" key="1">
    <citation type="journal article" date="2019" name="Commun. Biol.">
        <title>The bagworm genome reveals a unique fibroin gene that provides high tensile strength.</title>
        <authorList>
            <person name="Kono N."/>
            <person name="Nakamura H."/>
            <person name="Ohtoshi R."/>
            <person name="Tomita M."/>
            <person name="Numata K."/>
            <person name="Arakawa K."/>
        </authorList>
    </citation>
    <scope>NUCLEOTIDE SEQUENCE [LARGE SCALE GENOMIC DNA]</scope>
</reference>
<sequence>MSSAYLATKKTMYWCSILRIPGHSALSSRPSMQIKTKPPTYVFLEKQLYDYFAARTVLKIQYSLRRLTGMGVETLVISGQCTRDARECIFDAGATLFPASYSLRVEASYNQPMNRNPYRNGTDSVSRLKADRYRAFVRGSAHVDIKRIPSSCIPPHHEIKIPNATPFSILFSVPLPISIPFILNSQHDPAFDSDSNLDSDSVLDPGLDLNLDLIIAHSDSGYALDTNFNPTFDFALDLILHFVLGLYSKPIPRPACNFDFSTGHDSDLDTNVSNY</sequence>